<dbReference type="SUPFAM" id="SSF56801">
    <property type="entry name" value="Acetyl-CoA synthetase-like"/>
    <property type="match status" value="1"/>
</dbReference>
<feature type="domain" description="AMP-dependent synthetase/ligase" evidence="1">
    <location>
        <begin position="115"/>
        <end position="231"/>
    </location>
</feature>
<protein>
    <submittedName>
        <fullName evidence="2">4-coumarate--CoA ligase</fullName>
    </submittedName>
</protein>
<keyword evidence="2" id="KW-0436">Ligase</keyword>
<sequence>MEGSIFILAKHGLRLALVAWISAHNSRKINTKLKGSDGEVVLRRQAVVRCRACRQPWLSSNSTTDHHGCRVARQPSWLMVVEQLDNHDGWLSSCSTTIMVVDCCGSMTLLALALRFQGCFRQNITVVTIYASLGDDALIHSLNEAQVPTVICDFKQLNKLAAISSSLETISNVIYFDDEDTPSGSDVPQDIGNWRISPFSEVEKLGRNNHVHPRQPIKKDIAVIMYTSGSTIAQVARQTENRVAGGVENNCRSAGFGDWEKDWHPSAESQVVALQSFEQSGGKGIHENKYGILFRISRHSKEDMGDNLAREMEWMGRGGVGHGGPPQSPAPSKIFEI</sequence>
<gene>
    <name evidence="2" type="ORF">Fot_40481</name>
</gene>
<evidence type="ECO:0000313" key="2">
    <source>
        <dbReference type="EMBL" id="KAL2496724.1"/>
    </source>
</evidence>
<dbReference type="PANTHER" id="PTHR43272:SF92">
    <property type="entry name" value="LONG CHAIN ACYL-COA SYNTHETASE 8"/>
    <property type="match status" value="1"/>
</dbReference>
<name>A0ABD1S943_9LAMI</name>
<reference evidence="3" key="1">
    <citation type="submission" date="2024-07" db="EMBL/GenBank/DDBJ databases">
        <title>Two chromosome-level genome assemblies of Korean endemic species Abeliophyllum distichum and Forsythia ovata (Oleaceae).</title>
        <authorList>
            <person name="Jang H."/>
        </authorList>
    </citation>
    <scope>NUCLEOTIDE SEQUENCE [LARGE SCALE GENOMIC DNA]</scope>
</reference>
<keyword evidence="3" id="KW-1185">Reference proteome</keyword>
<organism evidence="2 3">
    <name type="scientific">Forsythia ovata</name>
    <dbReference type="NCBI Taxonomy" id="205694"/>
    <lineage>
        <taxon>Eukaryota</taxon>
        <taxon>Viridiplantae</taxon>
        <taxon>Streptophyta</taxon>
        <taxon>Embryophyta</taxon>
        <taxon>Tracheophyta</taxon>
        <taxon>Spermatophyta</taxon>
        <taxon>Magnoliopsida</taxon>
        <taxon>eudicotyledons</taxon>
        <taxon>Gunneridae</taxon>
        <taxon>Pentapetalae</taxon>
        <taxon>asterids</taxon>
        <taxon>lamiids</taxon>
        <taxon>Lamiales</taxon>
        <taxon>Oleaceae</taxon>
        <taxon>Forsythieae</taxon>
        <taxon>Forsythia</taxon>
    </lineage>
</organism>
<accession>A0ABD1S943</accession>
<dbReference type="Pfam" id="PF00501">
    <property type="entry name" value="AMP-binding"/>
    <property type="match status" value="1"/>
</dbReference>
<evidence type="ECO:0000313" key="3">
    <source>
        <dbReference type="Proteomes" id="UP001604277"/>
    </source>
</evidence>
<dbReference type="Gene3D" id="3.40.50.980">
    <property type="match status" value="1"/>
</dbReference>
<dbReference type="EMBL" id="JBFOLJ010000011">
    <property type="protein sequence ID" value="KAL2496724.1"/>
    <property type="molecule type" value="Genomic_DNA"/>
</dbReference>
<dbReference type="PANTHER" id="PTHR43272">
    <property type="entry name" value="LONG-CHAIN-FATTY-ACID--COA LIGASE"/>
    <property type="match status" value="1"/>
</dbReference>
<dbReference type="InterPro" id="IPR000873">
    <property type="entry name" value="AMP-dep_synth/lig_dom"/>
</dbReference>
<dbReference type="GO" id="GO:0016877">
    <property type="term" value="F:ligase activity, forming carbon-sulfur bonds"/>
    <property type="evidence" value="ECO:0007669"/>
    <property type="project" value="UniProtKB-ARBA"/>
</dbReference>
<proteinExistence type="predicted"/>
<dbReference type="AlphaFoldDB" id="A0ABD1S943"/>
<comment type="caution">
    <text evidence="2">The sequence shown here is derived from an EMBL/GenBank/DDBJ whole genome shotgun (WGS) entry which is preliminary data.</text>
</comment>
<dbReference type="Proteomes" id="UP001604277">
    <property type="component" value="Unassembled WGS sequence"/>
</dbReference>
<evidence type="ECO:0000259" key="1">
    <source>
        <dbReference type="Pfam" id="PF00501"/>
    </source>
</evidence>